<evidence type="ECO:0000256" key="3">
    <source>
        <dbReference type="ARBA" id="ARBA00022989"/>
    </source>
</evidence>
<sequence>MGFSDSSALLKIALILLPLALILHIVGIATPNWSSYSASSGAVSTSLSYGLWKLCVEVNGVSECANYPNVQDWVKACQAFGIIGVLAVAGAAILEVLCTIVLSKATHKVAFIAAAITAFVGAASIILSAIIWSAKVTEFGNTELDLSWSFGLSITGGVLAGIGGILVALDLCQNTDQ</sequence>
<evidence type="ECO:0000256" key="2">
    <source>
        <dbReference type="ARBA" id="ARBA00022692"/>
    </source>
</evidence>
<comment type="caution">
    <text evidence="6">The sequence shown here is derived from an EMBL/GenBank/DDBJ whole genome shotgun (WGS) entry which is preliminary data.</text>
</comment>
<evidence type="ECO:0000313" key="7">
    <source>
        <dbReference type="Proteomes" id="UP000242188"/>
    </source>
</evidence>
<gene>
    <name evidence="6" type="ORF">KP79_PYT00024</name>
</gene>
<accession>A0A210R7F0</accession>
<name>A0A210R7F0_MIZYE</name>
<protein>
    <recommendedName>
        <fullName evidence="8">Claudin</fullName>
    </recommendedName>
</protein>
<keyword evidence="2 5" id="KW-0812">Transmembrane</keyword>
<dbReference type="PANTHER" id="PTHR21284:SF12">
    <property type="entry name" value="EG:80H7.2 PROTEIN"/>
    <property type="match status" value="1"/>
</dbReference>
<dbReference type="InterPro" id="IPR017974">
    <property type="entry name" value="Claudin_CS"/>
</dbReference>
<dbReference type="Gene3D" id="1.20.140.150">
    <property type="match status" value="1"/>
</dbReference>
<keyword evidence="3 5" id="KW-1133">Transmembrane helix</keyword>
<organism evidence="6 7">
    <name type="scientific">Mizuhopecten yessoensis</name>
    <name type="common">Japanese scallop</name>
    <name type="synonym">Patinopecten yessoensis</name>
    <dbReference type="NCBI Taxonomy" id="6573"/>
    <lineage>
        <taxon>Eukaryota</taxon>
        <taxon>Metazoa</taxon>
        <taxon>Spiralia</taxon>
        <taxon>Lophotrochozoa</taxon>
        <taxon>Mollusca</taxon>
        <taxon>Bivalvia</taxon>
        <taxon>Autobranchia</taxon>
        <taxon>Pteriomorphia</taxon>
        <taxon>Pectinida</taxon>
        <taxon>Pectinoidea</taxon>
        <taxon>Pectinidae</taxon>
        <taxon>Mizuhopecten</taxon>
    </lineage>
</organism>
<proteinExistence type="predicted"/>
<feature type="transmembrane region" description="Helical" evidence="5">
    <location>
        <begin position="12"/>
        <end position="30"/>
    </location>
</feature>
<evidence type="ECO:0000256" key="4">
    <source>
        <dbReference type="ARBA" id="ARBA00023136"/>
    </source>
</evidence>
<dbReference type="EMBL" id="NEDP02000097">
    <property type="protein sequence ID" value="OWF56761.1"/>
    <property type="molecule type" value="Genomic_DNA"/>
</dbReference>
<dbReference type="PANTHER" id="PTHR21284">
    <property type="entry name" value="EG:80H7.2 PROTEIN"/>
    <property type="match status" value="1"/>
</dbReference>
<dbReference type="PROSITE" id="PS01346">
    <property type="entry name" value="CLAUDIN"/>
    <property type="match status" value="1"/>
</dbReference>
<keyword evidence="7" id="KW-1185">Reference proteome</keyword>
<evidence type="ECO:0000313" key="6">
    <source>
        <dbReference type="EMBL" id="OWF56761.1"/>
    </source>
</evidence>
<reference evidence="6 7" key="1">
    <citation type="journal article" date="2017" name="Nat. Ecol. Evol.">
        <title>Scallop genome provides insights into evolution of bilaterian karyotype and development.</title>
        <authorList>
            <person name="Wang S."/>
            <person name="Zhang J."/>
            <person name="Jiao W."/>
            <person name="Li J."/>
            <person name="Xun X."/>
            <person name="Sun Y."/>
            <person name="Guo X."/>
            <person name="Huan P."/>
            <person name="Dong B."/>
            <person name="Zhang L."/>
            <person name="Hu X."/>
            <person name="Sun X."/>
            <person name="Wang J."/>
            <person name="Zhao C."/>
            <person name="Wang Y."/>
            <person name="Wang D."/>
            <person name="Huang X."/>
            <person name="Wang R."/>
            <person name="Lv J."/>
            <person name="Li Y."/>
            <person name="Zhang Z."/>
            <person name="Liu B."/>
            <person name="Lu W."/>
            <person name="Hui Y."/>
            <person name="Liang J."/>
            <person name="Zhou Z."/>
            <person name="Hou R."/>
            <person name="Li X."/>
            <person name="Liu Y."/>
            <person name="Li H."/>
            <person name="Ning X."/>
            <person name="Lin Y."/>
            <person name="Zhao L."/>
            <person name="Xing Q."/>
            <person name="Dou J."/>
            <person name="Li Y."/>
            <person name="Mao J."/>
            <person name="Guo H."/>
            <person name="Dou H."/>
            <person name="Li T."/>
            <person name="Mu C."/>
            <person name="Jiang W."/>
            <person name="Fu Q."/>
            <person name="Fu X."/>
            <person name="Miao Y."/>
            <person name="Liu J."/>
            <person name="Yu Q."/>
            <person name="Li R."/>
            <person name="Liao H."/>
            <person name="Li X."/>
            <person name="Kong Y."/>
            <person name="Jiang Z."/>
            <person name="Chourrout D."/>
            <person name="Li R."/>
            <person name="Bao Z."/>
        </authorList>
    </citation>
    <scope>NUCLEOTIDE SEQUENCE [LARGE SCALE GENOMIC DNA]</scope>
    <source>
        <strain evidence="6 7">PY_sf001</strain>
    </source>
</reference>
<keyword evidence="4 5" id="KW-0472">Membrane</keyword>
<evidence type="ECO:0000256" key="1">
    <source>
        <dbReference type="ARBA" id="ARBA00004141"/>
    </source>
</evidence>
<evidence type="ECO:0008006" key="8">
    <source>
        <dbReference type="Google" id="ProtNLM"/>
    </source>
</evidence>
<feature type="transmembrane region" description="Helical" evidence="5">
    <location>
        <begin position="146"/>
        <end position="169"/>
    </location>
</feature>
<dbReference type="GO" id="GO:0016020">
    <property type="term" value="C:membrane"/>
    <property type="evidence" value="ECO:0007669"/>
    <property type="project" value="UniProtKB-SubCell"/>
</dbReference>
<feature type="transmembrane region" description="Helical" evidence="5">
    <location>
        <begin position="109"/>
        <end position="134"/>
    </location>
</feature>
<dbReference type="Proteomes" id="UP000242188">
    <property type="component" value="Unassembled WGS sequence"/>
</dbReference>
<dbReference type="AlphaFoldDB" id="A0A210R7F0"/>
<comment type="subcellular location">
    <subcellularLocation>
        <location evidence="1">Membrane</location>
        <topology evidence="1">Multi-pass membrane protein</topology>
    </subcellularLocation>
</comment>
<feature type="transmembrane region" description="Helical" evidence="5">
    <location>
        <begin position="79"/>
        <end position="102"/>
    </location>
</feature>
<evidence type="ECO:0000256" key="5">
    <source>
        <dbReference type="SAM" id="Phobius"/>
    </source>
</evidence>